<accession>X0SV07</accession>
<evidence type="ECO:0000313" key="1">
    <source>
        <dbReference type="EMBL" id="GAF79772.1"/>
    </source>
</evidence>
<dbReference type="EMBL" id="BARS01005860">
    <property type="protein sequence ID" value="GAF79772.1"/>
    <property type="molecule type" value="Genomic_DNA"/>
</dbReference>
<comment type="caution">
    <text evidence="1">The sequence shown here is derived from an EMBL/GenBank/DDBJ whole genome shotgun (WGS) entry which is preliminary data.</text>
</comment>
<reference evidence="1" key="1">
    <citation type="journal article" date="2014" name="Front. Microbiol.">
        <title>High frequency of phylogenetically diverse reductive dehalogenase-homologous genes in deep subseafloor sedimentary metagenomes.</title>
        <authorList>
            <person name="Kawai M."/>
            <person name="Futagami T."/>
            <person name="Toyoda A."/>
            <person name="Takaki Y."/>
            <person name="Nishi S."/>
            <person name="Hori S."/>
            <person name="Arai W."/>
            <person name="Tsubouchi T."/>
            <person name="Morono Y."/>
            <person name="Uchiyama I."/>
            <person name="Ito T."/>
            <person name="Fujiyama A."/>
            <person name="Inagaki F."/>
            <person name="Takami H."/>
        </authorList>
    </citation>
    <scope>NUCLEOTIDE SEQUENCE</scope>
    <source>
        <strain evidence="1">Expedition CK06-06</strain>
    </source>
</reference>
<organism evidence="1">
    <name type="scientific">marine sediment metagenome</name>
    <dbReference type="NCBI Taxonomy" id="412755"/>
    <lineage>
        <taxon>unclassified sequences</taxon>
        <taxon>metagenomes</taxon>
        <taxon>ecological metagenomes</taxon>
    </lineage>
</organism>
<protein>
    <submittedName>
        <fullName evidence="1">Uncharacterized protein</fullName>
    </submittedName>
</protein>
<sequence length="125" mass="14114">MGHLHSNNLCSLMIEQTKKSTTTIQALIDLALERGMEVTASEGGYTDPGMFETSFEMILDGYIRQCKAAFHPITPDQVRAVDLWDADELIHAWEKGQDFYEERQTLLQTPFKLFGDPRGFGTISV</sequence>
<dbReference type="AlphaFoldDB" id="X0SV07"/>
<gene>
    <name evidence="1" type="ORF">S01H1_11489</name>
</gene>
<name>X0SV07_9ZZZZ</name>
<proteinExistence type="predicted"/>